<evidence type="ECO:0000256" key="5">
    <source>
        <dbReference type="ARBA" id="ARBA00023242"/>
    </source>
</evidence>
<evidence type="ECO:0000259" key="6">
    <source>
        <dbReference type="PROSITE" id="PS50048"/>
    </source>
</evidence>
<sequence>MSLDDTEQRTTRQRAIVACSFCRQRKRRCNGERPVCSNCEAANAQCCYIDVEQRRLDVVTSLSVIGERLDQLEATLGEHSNALNQLKSRSAEVSTLVSHFSQNANGSSVDLLRESPNGSELSYTTIPSGTPNVAMDISPDVALPPMTIPLWHSTTTGSLLSCPQVKSLLGDYPSDVFLRIEERRALPRGLKLPCIPGSFPEMPTLDRTVTDALMEYYFQSVNMQHPILDYDECLTQYHVMASDALQPSLESALILVMLALANAARTEPTETLEAEWSPGASYFLPALSISMDAYLNTPNIPTHLPQCLYLAALYYNYLARPLDSWKLVHMASTSFQRQWISSKPWLEMNEAQYQPLIRLCWAIFSLECDLIAEHHLPRSGVETIVDSLQFPLCGYPPNSSLLAWLAELSARRLLNRVHHVMYADDQKYLLQSNYTSTQAGGNEEDAIERLLNPTLKISAELDGQLNNWYDLIPQTIKPDLAQAPTEVQEALMVLRYHSAKDIIFRPFLLFACSLPATLRPPQSLIERCQTAIYSCRQYILVAAIRLREPSASTEIVIHSVFASTVIVTIAALNLWLKQYVPDINSLQALAISTIQRWAFDSSCIQAMALMLGAIQNKTKMLRASLDKMHQ</sequence>
<evidence type="ECO:0000256" key="3">
    <source>
        <dbReference type="ARBA" id="ARBA00023125"/>
    </source>
</evidence>
<dbReference type="PANTHER" id="PTHR47785">
    <property type="entry name" value="ZN(II)2CYS6 TRANSCRIPTION FACTOR (EUROFUNG)-RELATED-RELATED"/>
    <property type="match status" value="1"/>
</dbReference>
<keyword evidence="8" id="KW-1185">Reference proteome</keyword>
<dbReference type="EMBL" id="JBFXLS010000082">
    <property type="protein sequence ID" value="KAL2818723.1"/>
    <property type="molecule type" value="Genomic_DNA"/>
</dbReference>
<dbReference type="CDD" id="cd00067">
    <property type="entry name" value="GAL4"/>
    <property type="match status" value="1"/>
</dbReference>
<evidence type="ECO:0000313" key="7">
    <source>
        <dbReference type="EMBL" id="KAL2818723.1"/>
    </source>
</evidence>
<dbReference type="SMART" id="SM00066">
    <property type="entry name" value="GAL4"/>
    <property type="match status" value="1"/>
</dbReference>
<dbReference type="SUPFAM" id="SSF57701">
    <property type="entry name" value="Zn2/Cys6 DNA-binding domain"/>
    <property type="match status" value="1"/>
</dbReference>
<dbReference type="InterPro" id="IPR001138">
    <property type="entry name" value="Zn2Cys6_DnaBD"/>
</dbReference>
<dbReference type="PROSITE" id="PS00463">
    <property type="entry name" value="ZN2_CY6_FUNGAL_1"/>
    <property type="match status" value="1"/>
</dbReference>
<dbReference type="CDD" id="cd12148">
    <property type="entry name" value="fungal_TF_MHR"/>
    <property type="match status" value="1"/>
</dbReference>
<keyword evidence="3" id="KW-0238">DNA-binding</keyword>
<keyword evidence="1" id="KW-0479">Metal-binding</keyword>
<keyword evidence="2" id="KW-0805">Transcription regulation</keyword>
<evidence type="ECO:0000313" key="8">
    <source>
        <dbReference type="Proteomes" id="UP001610335"/>
    </source>
</evidence>
<dbReference type="Pfam" id="PF00172">
    <property type="entry name" value="Zn_clus"/>
    <property type="match status" value="1"/>
</dbReference>
<proteinExistence type="predicted"/>
<dbReference type="Gene3D" id="4.10.240.10">
    <property type="entry name" value="Zn(2)-C6 fungal-type DNA-binding domain"/>
    <property type="match status" value="1"/>
</dbReference>
<keyword evidence="5" id="KW-0539">Nucleus</keyword>
<dbReference type="Proteomes" id="UP001610335">
    <property type="component" value="Unassembled WGS sequence"/>
</dbReference>
<gene>
    <name evidence="7" type="ORF">BDW59DRAFT_175071</name>
</gene>
<dbReference type="PROSITE" id="PS50048">
    <property type="entry name" value="ZN2_CY6_FUNGAL_2"/>
    <property type="match status" value="1"/>
</dbReference>
<dbReference type="InterPro" id="IPR036864">
    <property type="entry name" value="Zn2-C6_fun-type_DNA-bd_sf"/>
</dbReference>
<evidence type="ECO:0000256" key="4">
    <source>
        <dbReference type="ARBA" id="ARBA00023163"/>
    </source>
</evidence>
<dbReference type="Pfam" id="PF04082">
    <property type="entry name" value="Fungal_trans"/>
    <property type="match status" value="1"/>
</dbReference>
<feature type="domain" description="Zn(2)-C6 fungal-type" evidence="6">
    <location>
        <begin position="18"/>
        <end position="48"/>
    </location>
</feature>
<keyword evidence="4" id="KW-0804">Transcription</keyword>
<dbReference type="InterPro" id="IPR053181">
    <property type="entry name" value="EcdB-like_regulator"/>
</dbReference>
<evidence type="ECO:0000256" key="1">
    <source>
        <dbReference type="ARBA" id="ARBA00022723"/>
    </source>
</evidence>
<dbReference type="InterPro" id="IPR007219">
    <property type="entry name" value="XnlR_reg_dom"/>
</dbReference>
<reference evidence="7 8" key="1">
    <citation type="submission" date="2024-07" db="EMBL/GenBank/DDBJ databases">
        <title>Section-level genome sequencing and comparative genomics of Aspergillus sections Usti and Cavernicolus.</title>
        <authorList>
            <consortium name="Lawrence Berkeley National Laboratory"/>
            <person name="Nybo J.L."/>
            <person name="Vesth T.C."/>
            <person name="Theobald S."/>
            <person name="Frisvad J.C."/>
            <person name="Larsen T.O."/>
            <person name="Kjaerboelling I."/>
            <person name="Rothschild-Mancinelli K."/>
            <person name="Lyhne E.K."/>
            <person name="Kogle M.E."/>
            <person name="Barry K."/>
            <person name="Clum A."/>
            <person name="Na H."/>
            <person name="Ledsgaard L."/>
            <person name="Lin J."/>
            <person name="Lipzen A."/>
            <person name="Kuo A."/>
            <person name="Riley R."/>
            <person name="Mondo S."/>
            <person name="LaButti K."/>
            <person name="Haridas S."/>
            <person name="Pangalinan J."/>
            <person name="Salamov A.A."/>
            <person name="Simmons B.A."/>
            <person name="Magnuson J.K."/>
            <person name="Chen J."/>
            <person name="Drula E."/>
            <person name="Henrissat B."/>
            <person name="Wiebenga A."/>
            <person name="Lubbers R.J."/>
            <person name="Gomes A.C."/>
            <person name="Makela M.R."/>
            <person name="Stajich J."/>
            <person name="Grigoriev I.V."/>
            <person name="Mortensen U.H."/>
            <person name="De vries R.P."/>
            <person name="Baker S.E."/>
            <person name="Andersen M.R."/>
        </authorList>
    </citation>
    <scope>NUCLEOTIDE SEQUENCE [LARGE SCALE GENOMIC DNA]</scope>
    <source>
        <strain evidence="7 8">CBS 600.67</strain>
    </source>
</reference>
<organism evidence="7 8">
    <name type="scientific">Aspergillus cavernicola</name>
    <dbReference type="NCBI Taxonomy" id="176166"/>
    <lineage>
        <taxon>Eukaryota</taxon>
        <taxon>Fungi</taxon>
        <taxon>Dikarya</taxon>
        <taxon>Ascomycota</taxon>
        <taxon>Pezizomycotina</taxon>
        <taxon>Eurotiomycetes</taxon>
        <taxon>Eurotiomycetidae</taxon>
        <taxon>Eurotiales</taxon>
        <taxon>Aspergillaceae</taxon>
        <taxon>Aspergillus</taxon>
        <taxon>Aspergillus subgen. Nidulantes</taxon>
    </lineage>
</organism>
<protein>
    <recommendedName>
        <fullName evidence="6">Zn(2)-C6 fungal-type domain-containing protein</fullName>
    </recommendedName>
</protein>
<name>A0ABR4HT96_9EURO</name>
<evidence type="ECO:0000256" key="2">
    <source>
        <dbReference type="ARBA" id="ARBA00023015"/>
    </source>
</evidence>
<accession>A0ABR4HT96</accession>
<comment type="caution">
    <text evidence="7">The sequence shown here is derived from an EMBL/GenBank/DDBJ whole genome shotgun (WGS) entry which is preliminary data.</text>
</comment>